<dbReference type="Proteomes" id="UP000608071">
    <property type="component" value="Unassembled WGS sequence"/>
</dbReference>
<reference evidence="6 7" key="1">
    <citation type="submission" date="2020-08" db="EMBL/GenBank/DDBJ databases">
        <title>A Genomic Blueprint of the Chicken Gut Microbiome.</title>
        <authorList>
            <person name="Gilroy R."/>
            <person name="Ravi A."/>
            <person name="Getino M."/>
            <person name="Pursley I."/>
            <person name="Horton D.L."/>
            <person name="Alikhan N.-F."/>
            <person name="Baker D."/>
            <person name="Gharbi K."/>
            <person name="Hall N."/>
            <person name="Watson M."/>
            <person name="Adriaenssens E.M."/>
            <person name="Foster-Nyarko E."/>
            <person name="Jarju S."/>
            <person name="Secka A."/>
            <person name="Antonio M."/>
            <person name="Oren A."/>
            <person name="Chaudhuri R."/>
            <person name="La Ragione R.M."/>
            <person name="Hildebrand F."/>
            <person name="Pallen M.J."/>
        </authorList>
    </citation>
    <scope>NUCLEOTIDE SEQUENCE [LARGE SCALE GENOMIC DNA]</scope>
    <source>
        <strain evidence="6 7">Sa2BVA9</strain>
    </source>
</reference>
<dbReference type="PROSITE" id="PS51379">
    <property type="entry name" value="4FE4S_FER_2"/>
    <property type="match status" value="2"/>
</dbReference>
<dbReference type="PROSITE" id="PS00198">
    <property type="entry name" value="4FE4S_FER_1"/>
    <property type="match status" value="2"/>
</dbReference>
<feature type="domain" description="4Fe-4S ferredoxin-type" evidence="5">
    <location>
        <begin position="1"/>
        <end position="30"/>
    </location>
</feature>
<dbReference type="InterPro" id="IPR017896">
    <property type="entry name" value="4Fe4S_Fe-S-bd"/>
</dbReference>
<protein>
    <submittedName>
        <fullName evidence="6">Ferredoxin family protein</fullName>
    </submittedName>
</protein>
<dbReference type="PANTHER" id="PTHR43687">
    <property type="entry name" value="ADENYLYLSULFATE REDUCTASE, BETA SUBUNIT"/>
    <property type="match status" value="1"/>
</dbReference>
<keyword evidence="1" id="KW-0004">4Fe-4S</keyword>
<dbReference type="EMBL" id="JACSQL010000016">
    <property type="protein sequence ID" value="MBD7970853.1"/>
    <property type="molecule type" value="Genomic_DNA"/>
</dbReference>
<keyword evidence="7" id="KW-1185">Reference proteome</keyword>
<evidence type="ECO:0000313" key="7">
    <source>
        <dbReference type="Proteomes" id="UP000608071"/>
    </source>
</evidence>
<organism evidence="6 7">
    <name type="scientific">Paenibacillus gallinarum</name>
    <dbReference type="NCBI Taxonomy" id="2762232"/>
    <lineage>
        <taxon>Bacteria</taxon>
        <taxon>Bacillati</taxon>
        <taxon>Bacillota</taxon>
        <taxon>Bacilli</taxon>
        <taxon>Bacillales</taxon>
        <taxon>Paenibacillaceae</taxon>
        <taxon>Paenibacillus</taxon>
    </lineage>
</organism>
<evidence type="ECO:0000313" key="6">
    <source>
        <dbReference type="EMBL" id="MBD7970853.1"/>
    </source>
</evidence>
<dbReference type="RefSeq" id="WP_191804326.1">
    <property type="nucleotide sequence ID" value="NZ_JACSQL010000016.1"/>
</dbReference>
<gene>
    <name evidence="6" type="ORF">H9647_22570</name>
</gene>
<feature type="domain" description="4Fe-4S ferredoxin-type" evidence="5">
    <location>
        <begin position="31"/>
        <end position="60"/>
    </location>
</feature>
<dbReference type="InterPro" id="IPR050572">
    <property type="entry name" value="Fe-S_Ferredoxin"/>
</dbReference>
<keyword evidence="2" id="KW-0479">Metal-binding</keyword>
<proteinExistence type="predicted"/>
<dbReference type="PANTHER" id="PTHR43687:SF1">
    <property type="entry name" value="FERREDOXIN III"/>
    <property type="match status" value="1"/>
</dbReference>
<dbReference type="SUPFAM" id="SSF54862">
    <property type="entry name" value="4Fe-4S ferredoxins"/>
    <property type="match status" value="1"/>
</dbReference>
<evidence type="ECO:0000256" key="1">
    <source>
        <dbReference type="ARBA" id="ARBA00022485"/>
    </source>
</evidence>
<evidence type="ECO:0000256" key="2">
    <source>
        <dbReference type="ARBA" id="ARBA00022723"/>
    </source>
</evidence>
<keyword evidence="3" id="KW-0408">Iron</keyword>
<keyword evidence="4" id="KW-0411">Iron-sulfur</keyword>
<evidence type="ECO:0000256" key="3">
    <source>
        <dbReference type="ARBA" id="ARBA00023004"/>
    </source>
</evidence>
<evidence type="ECO:0000256" key="4">
    <source>
        <dbReference type="ARBA" id="ARBA00023014"/>
    </source>
</evidence>
<evidence type="ECO:0000259" key="5">
    <source>
        <dbReference type="PROSITE" id="PS51379"/>
    </source>
</evidence>
<dbReference type="Gene3D" id="3.30.70.20">
    <property type="match status" value="1"/>
</dbReference>
<dbReference type="InterPro" id="IPR017900">
    <property type="entry name" value="4Fe4S_Fe_S_CS"/>
</dbReference>
<name>A0ABR8T504_9BACL</name>
<comment type="caution">
    <text evidence="6">The sequence shown here is derived from an EMBL/GenBank/DDBJ whole genome shotgun (WGS) entry which is preliminary data.</text>
</comment>
<dbReference type="Pfam" id="PF12838">
    <property type="entry name" value="Fer4_7"/>
    <property type="match status" value="1"/>
</dbReference>
<sequence>MIELVSADRCIGCKMCVKVCPTNVFEMNDSLAFIARQEDCQTCFICEAYCPVDALYVAPQAEMSVEVDEGELRSSGLLGSWRSEIGWNKGALSTMAERDTTPFFEVFTEKYRILPGTKQ</sequence>
<accession>A0ABR8T504</accession>